<dbReference type="InterPro" id="IPR013094">
    <property type="entry name" value="AB_hydrolase_3"/>
</dbReference>
<dbReference type="GO" id="GO:0016787">
    <property type="term" value="F:hydrolase activity"/>
    <property type="evidence" value="ECO:0007669"/>
    <property type="project" value="InterPro"/>
</dbReference>
<evidence type="ECO:0000313" key="2">
    <source>
        <dbReference type="EMBL" id="KAK6537139.1"/>
    </source>
</evidence>
<keyword evidence="3" id="KW-1185">Reference proteome</keyword>
<accession>A0AAV9X626</accession>
<organism evidence="2 3">
    <name type="scientific">Orbilia ellipsospora</name>
    <dbReference type="NCBI Taxonomy" id="2528407"/>
    <lineage>
        <taxon>Eukaryota</taxon>
        <taxon>Fungi</taxon>
        <taxon>Dikarya</taxon>
        <taxon>Ascomycota</taxon>
        <taxon>Pezizomycotina</taxon>
        <taxon>Orbiliomycetes</taxon>
        <taxon>Orbiliales</taxon>
        <taxon>Orbiliaceae</taxon>
        <taxon>Orbilia</taxon>
    </lineage>
</organism>
<dbReference type="SUPFAM" id="SSF53474">
    <property type="entry name" value="alpha/beta-Hydrolases"/>
    <property type="match status" value="1"/>
</dbReference>
<protein>
    <recommendedName>
        <fullName evidence="1">Alpha/beta hydrolase fold-3 domain-containing protein</fullName>
    </recommendedName>
</protein>
<reference evidence="2 3" key="1">
    <citation type="submission" date="2019-10" db="EMBL/GenBank/DDBJ databases">
        <authorList>
            <person name="Palmer J.M."/>
        </authorList>
    </citation>
    <scope>NUCLEOTIDE SEQUENCE [LARGE SCALE GENOMIC DNA]</scope>
    <source>
        <strain evidence="2 3">TWF694</strain>
    </source>
</reference>
<dbReference type="Gene3D" id="3.40.50.1820">
    <property type="entry name" value="alpha/beta hydrolase"/>
    <property type="match status" value="1"/>
</dbReference>
<dbReference type="InterPro" id="IPR029058">
    <property type="entry name" value="AB_hydrolase_fold"/>
</dbReference>
<evidence type="ECO:0000313" key="3">
    <source>
        <dbReference type="Proteomes" id="UP001365542"/>
    </source>
</evidence>
<sequence length="575" mass="64799">MRLPRPLLTTVSRARILSPIGIRVYSSSRLQSTKARQVYPSRFHERSRPFYGSDYLEFYQKRIAGKARYDIFEENSLQYPCAKDYRRTSPVAENVSCEDVILPRKATGSICLRIYKSQGTDSKSPVIIYLPSRGTNPIRNTDEHHVISHLTRITRATTIAVGYRISPPFPLALQDALAAVDWARDNIPAVSLERFSEDYSGRLMVVLGTGLGGSLATSIGITEGRESGIIAAGAWMPVTDWAFDPLPGIPESNLSNLPKSPSSILNRLLEFEDDPTNPQISISSLAEVPDSQLEPLGVTQDILSSLSDIADNPFLSSENLKNLRSRYLATPEEFTDPFVSPLYWFSSTGVNIWTELLAQIEQERLADPENPPAWIDTLPDDLFKRGLRRGKSYPPLNLIGKLTVPQLRIVSAEGDILHQQTKDFVNAAKASMFPKKRKTLEELEKEESDELELRFNNDKLEVNNSQRPMAEVVQAAFQASQTAEEPKPEDEPAFSEHAAFYIHHEVVKKAGHCLITAATEISDAMKEVDRMGAWISQVFNVEPTRTRFWKKQKDLQEEERQRLLLEKRSRNSSKL</sequence>
<name>A0AAV9X626_9PEZI</name>
<dbReference type="Pfam" id="PF07859">
    <property type="entry name" value="Abhydrolase_3"/>
    <property type="match status" value="1"/>
</dbReference>
<dbReference type="Proteomes" id="UP001365542">
    <property type="component" value="Unassembled WGS sequence"/>
</dbReference>
<dbReference type="EMBL" id="JAVHJO010000009">
    <property type="protein sequence ID" value="KAK6537139.1"/>
    <property type="molecule type" value="Genomic_DNA"/>
</dbReference>
<evidence type="ECO:0000259" key="1">
    <source>
        <dbReference type="Pfam" id="PF07859"/>
    </source>
</evidence>
<comment type="caution">
    <text evidence="2">The sequence shown here is derived from an EMBL/GenBank/DDBJ whole genome shotgun (WGS) entry which is preliminary data.</text>
</comment>
<feature type="domain" description="Alpha/beta hydrolase fold-3" evidence="1">
    <location>
        <begin position="143"/>
        <end position="241"/>
    </location>
</feature>
<proteinExistence type="predicted"/>
<dbReference type="AlphaFoldDB" id="A0AAV9X626"/>
<gene>
    <name evidence="2" type="ORF">TWF694_011337</name>
</gene>